<comment type="catalytic activity">
    <reaction evidence="13 14">
        <text>heme b + (2E,6E)-farnesyl diphosphate + H2O = Fe(II)-heme o + diphosphate</text>
        <dbReference type="Rhea" id="RHEA:28070"/>
        <dbReference type="ChEBI" id="CHEBI:15377"/>
        <dbReference type="ChEBI" id="CHEBI:33019"/>
        <dbReference type="ChEBI" id="CHEBI:60344"/>
        <dbReference type="ChEBI" id="CHEBI:60530"/>
        <dbReference type="ChEBI" id="CHEBI:175763"/>
        <dbReference type="EC" id="2.5.1.141"/>
    </reaction>
</comment>
<feature type="transmembrane region" description="Helical" evidence="14">
    <location>
        <begin position="279"/>
        <end position="297"/>
    </location>
</feature>
<dbReference type="GO" id="GO:0008495">
    <property type="term" value="F:protoheme IX farnesyltransferase activity"/>
    <property type="evidence" value="ECO:0007669"/>
    <property type="project" value="UniProtKB-UniRule"/>
</dbReference>
<comment type="miscellaneous">
    <text evidence="14">Carbon 2 of the heme B porphyrin ring is defined according to the Fischer nomenclature.</text>
</comment>
<dbReference type="EMBL" id="SHAG01000001">
    <property type="protein sequence ID" value="RZO77750.1"/>
    <property type="molecule type" value="Genomic_DNA"/>
</dbReference>
<evidence type="ECO:0000256" key="4">
    <source>
        <dbReference type="ARBA" id="ARBA00022475"/>
    </source>
</evidence>
<evidence type="ECO:0000256" key="1">
    <source>
        <dbReference type="ARBA" id="ARBA00004651"/>
    </source>
</evidence>
<feature type="transmembrane region" description="Helical" evidence="14">
    <location>
        <begin position="173"/>
        <end position="196"/>
    </location>
</feature>
<evidence type="ECO:0000256" key="11">
    <source>
        <dbReference type="ARBA" id="ARBA00040810"/>
    </source>
</evidence>
<keyword evidence="4 14" id="KW-1003">Cell membrane</keyword>
<evidence type="ECO:0000256" key="14">
    <source>
        <dbReference type="HAMAP-Rule" id="MF_00154"/>
    </source>
</evidence>
<name>A0A520S5K7_9GAMM</name>
<feature type="transmembrane region" description="Helical" evidence="14">
    <location>
        <begin position="123"/>
        <end position="141"/>
    </location>
</feature>
<evidence type="ECO:0000256" key="12">
    <source>
        <dbReference type="ARBA" id="ARBA00042475"/>
    </source>
</evidence>
<feature type="transmembrane region" description="Helical" evidence="14">
    <location>
        <begin position="148"/>
        <end position="167"/>
    </location>
</feature>
<gene>
    <name evidence="14" type="primary">cyoE</name>
    <name evidence="15" type="ORF">EVA68_00555</name>
</gene>
<comment type="function">
    <text evidence="14">Converts heme B (protoheme IX) to heme O by substitution of the vinyl group on carbon 2 of heme B porphyrin ring with a hydroxyethyl farnesyl side group.</text>
</comment>
<dbReference type="GO" id="GO:0048034">
    <property type="term" value="P:heme O biosynthetic process"/>
    <property type="evidence" value="ECO:0007669"/>
    <property type="project" value="UniProtKB-UniRule"/>
</dbReference>
<comment type="pathway">
    <text evidence="2 14">Porphyrin-containing compound metabolism; heme O biosynthesis; heme O from protoheme: step 1/1.</text>
</comment>
<reference evidence="15 16" key="1">
    <citation type="submission" date="2019-02" db="EMBL/GenBank/DDBJ databases">
        <title>Prokaryotic population dynamics and viral predation in marine succession experiment using metagenomics: the confinement effect.</title>
        <authorList>
            <person name="Haro-Moreno J.M."/>
            <person name="Rodriguez-Valera F."/>
            <person name="Lopez-Perez M."/>
        </authorList>
    </citation>
    <scope>NUCLEOTIDE SEQUENCE [LARGE SCALE GENOMIC DNA]</scope>
    <source>
        <strain evidence="15">MED-G157</strain>
    </source>
</reference>
<keyword evidence="7 14" id="KW-1133">Transmembrane helix</keyword>
<evidence type="ECO:0000256" key="8">
    <source>
        <dbReference type="ARBA" id="ARBA00023133"/>
    </source>
</evidence>
<keyword evidence="9 14" id="KW-0472">Membrane</keyword>
<dbReference type="EC" id="2.5.1.141" evidence="3 14"/>
<dbReference type="InterPro" id="IPR000537">
    <property type="entry name" value="UbiA_prenyltransferase"/>
</dbReference>
<proteinExistence type="inferred from homology"/>
<accession>A0A520S5K7</accession>
<feature type="transmembrane region" description="Helical" evidence="14">
    <location>
        <begin position="244"/>
        <end position="267"/>
    </location>
</feature>
<protein>
    <recommendedName>
        <fullName evidence="11 14">Protoheme IX farnesyltransferase</fullName>
        <ecNumber evidence="3 14">2.5.1.141</ecNumber>
    </recommendedName>
    <alternativeName>
        <fullName evidence="12 14">Heme B farnesyltransferase</fullName>
    </alternativeName>
    <alternativeName>
        <fullName evidence="10 14">Heme O synthase</fullName>
    </alternativeName>
</protein>
<dbReference type="NCBIfam" id="TIGR01473">
    <property type="entry name" value="cyoE_ctaB"/>
    <property type="match status" value="1"/>
</dbReference>
<dbReference type="GO" id="GO:0005886">
    <property type="term" value="C:plasma membrane"/>
    <property type="evidence" value="ECO:0007669"/>
    <property type="project" value="UniProtKB-SubCell"/>
</dbReference>
<evidence type="ECO:0000256" key="7">
    <source>
        <dbReference type="ARBA" id="ARBA00022989"/>
    </source>
</evidence>
<comment type="subcellular location">
    <subcellularLocation>
        <location evidence="1 14">Cell membrane</location>
        <topology evidence="1 14">Multi-pass membrane protein</topology>
    </subcellularLocation>
</comment>
<dbReference type="PANTHER" id="PTHR43448:SF7">
    <property type="entry name" value="4-HYDROXYBENZOATE SOLANESYLTRANSFERASE"/>
    <property type="match status" value="1"/>
</dbReference>
<feature type="transmembrane region" description="Helical" evidence="14">
    <location>
        <begin position="49"/>
        <end position="73"/>
    </location>
</feature>
<evidence type="ECO:0000256" key="10">
    <source>
        <dbReference type="ARBA" id="ARBA00030253"/>
    </source>
</evidence>
<dbReference type="UniPathway" id="UPA00834">
    <property type="reaction ID" value="UER00712"/>
</dbReference>
<feature type="transmembrane region" description="Helical" evidence="14">
    <location>
        <begin position="27"/>
        <end position="43"/>
    </location>
</feature>
<dbReference type="PROSITE" id="PS00943">
    <property type="entry name" value="UBIA"/>
    <property type="match status" value="1"/>
</dbReference>
<keyword evidence="6 14" id="KW-0812">Transmembrane</keyword>
<feature type="transmembrane region" description="Helical" evidence="14">
    <location>
        <begin position="94"/>
        <end position="117"/>
    </location>
</feature>
<keyword evidence="8 14" id="KW-0350">Heme biosynthesis</keyword>
<dbReference type="InterPro" id="IPR044878">
    <property type="entry name" value="UbiA_sf"/>
</dbReference>
<organism evidence="15 16">
    <name type="scientific">OM182 bacterium</name>
    <dbReference type="NCBI Taxonomy" id="2510334"/>
    <lineage>
        <taxon>Bacteria</taxon>
        <taxon>Pseudomonadati</taxon>
        <taxon>Pseudomonadota</taxon>
        <taxon>Gammaproteobacteria</taxon>
        <taxon>OMG group</taxon>
        <taxon>OM182 clade</taxon>
    </lineage>
</organism>
<evidence type="ECO:0000256" key="3">
    <source>
        <dbReference type="ARBA" id="ARBA00012292"/>
    </source>
</evidence>
<comment type="caution">
    <text evidence="15">The sequence shown here is derived from an EMBL/GenBank/DDBJ whole genome shotgun (WGS) entry which is preliminary data.</text>
</comment>
<dbReference type="AlphaFoldDB" id="A0A520S5K7"/>
<evidence type="ECO:0000256" key="5">
    <source>
        <dbReference type="ARBA" id="ARBA00022679"/>
    </source>
</evidence>
<evidence type="ECO:0000313" key="15">
    <source>
        <dbReference type="EMBL" id="RZO77750.1"/>
    </source>
</evidence>
<evidence type="ECO:0000313" key="16">
    <source>
        <dbReference type="Proteomes" id="UP000316199"/>
    </source>
</evidence>
<evidence type="ECO:0000256" key="13">
    <source>
        <dbReference type="ARBA" id="ARBA00047690"/>
    </source>
</evidence>
<evidence type="ECO:0000256" key="9">
    <source>
        <dbReference type="ARBA" id="ARBA00023136"/>
    </source>
</evidence>
<dbReference type="Gene3D" id="1.10.357.140">
    <property type="entry name" value="UbiA prenyltransferase"/>
    <property type="match status" value="1"/>
</dbReference>
<dbReference type="Proteomes" id="UP000316199">
    <property type="component" value="Unassembled WGS sequence"/>
</dbReference>
<dbReference type="InterPro" id="IPR030470">
    <property type="entry name" value="UbiA_prenylTrfase_CS"/>
</dbReference>
<dbReference type="NCBIfam" id="NF003349">
    <property type="entry name" value="PRK04375.1-2"/>
    <property type="match status" value="1"/>
</dbReference>
<comment type="similarity">
    <text evidence="14">Belongs to the UbiA prenyltransferase family. Protoheme IX farnesyltransferase subfamily.</text>
</comment>
<dbReference type="HAMAP" id="MF_00154">
    <property type="entry name" value="CyoE_CtaB"/>
    <property type="match status" value="1"/>
</dbReference>
<evidence type="ECO:0000256" key="2">
    <source>
        <dbReference type="ARBA" id="ARBA00004919"/>
    </source>
</evidence>
<sequence length="305" mass="33583">MFTVSEISHDLGHASWRDYIEICKPRVVLLMLLCTLVGMLLATPDAVPWNIIIFCNLGVALVASSAAALNHLLDSSLDAKMARTRNRPVVQGRISNFNGSIFIALTGILGLSVLMILVNPLTAWLNLASWLGYGVFYTMYLKRATPQNIVVGGLFGAAPPLFGWTAVTNSVDPGALLLVLIIFAWTPPHFWALAIDRLDEYRDADIPMMPLTHGEQYTKLLILLYAIILTLTSVLPYLIGMSSILYLVSAIGLGLGFVYWSIVLLIGHDAAAPMKTFRYSILYLMVLFLALLVDHYIPPSVYLVT</sequence>
<dbReference type="PANTHER" id="PTHR43448">
    <property type="entry name" value="PROTOHEME IX FARNESYLTRANSFERASE, MITOCHONDRIAL"/>
    <property type="match status" value="1"/>
</dbReference>
<dbReference type="Pfam" id="PF01040">
    <property type="entry name" value="UbiA"/>
    <property type="match status" value="1"/>
</dbReference>
<keyword evidence="5 14" id="KW-0808">Transferase</keyword>
<dbReference type="InterPro" id="IPR006369">
    <property type="entry name" value="Protohaem_IX_farnesylTrfase"/>
</dbReference>
<evidence type="ECO:0000256" key="6">
    <source>
        <dbReference type="ARBA" id="ARBA00022692"/>
    </source>
</evidence>
<dbReference type="CDD" id="cd13957">
    <property type="entry name" value="PT_UbiA_Cox10"/>
    <property type="match status" value="1"/>
</dbReference>
<feature type="transmembrane region" description="Helical" evidence="14">
    <location>
        <begin position="217"/>
        <end position="238"/>
    </location>
</feature>